<evidence type="ECO:0000313" key="2">
    <source>
        <dbReference type="Proteomes" id="UP001180020"/>
    </source>
</evidence>
<comment type="caution">
    <text evidence="1">The sequence shown here is derived from an EMBL/GenBank/DDBJ whole genome shotgun (WGS) entry which is preliminary data.</text>
</comment>
<proteinExistence type="predicted"/>
<evidence type="ECO:0000313" key="1">
    <source>
        <dbReference type="EMBL" id="KAK1312369.1"/>
    </source>
</evidence>
<name>A0AAV9EHG3_ACOCL</name>
<reference evidence="1" key="1">
    <citation type="journal article" date="2023" name="Nat. Commun.">
        <title>Diploid and tetraploid genomes of Acorus and the evolution of monocots.</title>
        <authorList>
            <person name="Ma L."/>
            <person name="Liu K.W."/>
            <person name="Li Z."/>
            <person name="Hsiao Y.Y."/>
            <person name="Qi Y."/>
            <person name="Fu T."/>
            <person name="Tang G.D."/>
            <person name="Zhang D."/>
            <person name="Sun W.H."/>
            <person name="Liu D.K."/>
            <person name="Li Y."/>
            <person name="Chen G.Z."/>
            <person name="Liu X.D."/>
            <person name="Liao X.Y."/>
            <person name="Jiang Y.T."/>
            <person name="Yu X."/>
            <person name="Hao Y."/>
            <person name="Huang J."/>
            <person name="Zhao X.W."/>
            <person name="Ke S."/>
            <person name="Chen Y.Y."/>
            <person name="Wu W.L."/>
            <person name="Hsu J.L."/>
            <person name="Lin Y.F."/>
            <person name="Huang M.D."/>
            <person name="Li C.Y."/>
            <person name="Huang L."/>
            <person name="Wang Z.W."/>
            <person name="Zhao X."/>
            <person name="Zhong W.Y."/>
            <person name="Peng D.H."/>
            <person name="Ahmad S."/>
            <person name="Lan S."/>
            <person name="Zhang J.S."/>
            <person name="Tsai W.C."/>
            <person name="Van de Peer Y."/>
            <person name="Liu Z.J."/>
        </authorList>
    </citation>
    <scope>NUCLEOTIDE SEQUENCE</scope>
    <source>
        <strain evidence="1">CP</strain>
    </source>
</reference>
<dbReference type="EMBL" id="JAUJYO010000007">
    <property type="protein sequence ID" value="KAK1312369.1"/>
    <property type="molecule type" value="Genomic_DNA"/>
</dbReference>
<accession>A0AAV9EHG3</accession>
<reference evidence="1" key="2">
    <citation type="submission" date="2023-06" db="EMBL/GenBank/DDBJ databases">
        <authorList>
            <person name="Ma L."/>
            <person name="Liu K.-W."/>
            <person name="Li Z."/>
            <person name="Hsiao Y.-Y."/>
            <person name="Qi Y."/>
            <person name="Fu T."/>
            <person name="Tang G."/>
            <person name="Zhang D."/>
            <person name="Sun W.-H."/>
            <person name="Liu D.-K."/>
            <person name="Li Y."/>
            <person name="Chen G.-Z."/>
            <person name="Liu X.-D."/>
            <person name="Liao X.-Y."/>
            <person name="Jiang Y.-T."/>
            <person name="Yu X."/>
            <person name="Hao Y."/>
            <person name="Huang J."/>
            <person name="Zhao X.-W."/>
            <person name="Ke S."/>
            <person name="Chen Y.-Y."/>
            <person name="Wu W.-L."/>
            <person name="Hsu J.-L."/>
            <person name="Lin Y.-F."/>
            <person name="Huang M.-D."/>
            <person name="Li C.-Y."/>
            <person name="Huang L."/>
            <person name="Wang Z.-W."/>
            <person name="Zhao X."/>
            <person name="Zhong W.-Y."/>
            <person name="Peng D.-H."/>
            <person name="Ahmad S."/>
            <person name="Lan S."/>
            <person name="Zhang J.-S."/>
            <person name="Tsai W.-C."/>
            <person name="Van De Peer Y."/>
            <person name="Liu Z.-J."/>
        </authorList>
    </citation>
    <scope>NUCLEOTIDE SEQUENCE</scope>
    <source>
        <strain evidence="1">CP</strain>
        <tissue evidence="1">Leaves</tissue>
    </source>
</reference>
<gene>
    <name evidence="1" type="ORF">QJS10_CPA07g00932</name>
</gene>
<keyword evidence="2" id="KW-1185">Reference proteome</keyword>
<dbReference type="AlphaFoldDB" id="A0AAV9EHG3"/>
<organism evidence="1 2">
    <name type="scientific">Acorus calamus</name>
    <name type="common">Sweet flag</name>
    <dbReference type="NCBI Taxonomy" id="4465"/>
    <lineage>
        <taxon>Eukaryota</taxon>
        <taxon>Viridiplantae</taxon>
        <taxon>Streptophyta</taxon>
        <taxon>Embryophyta</taxon>
        <taxon>Tracheophyta</taxon>
        <taxon>Spermatophyta</taxon>
        <taxon>Magnoliopsida</taxon>
        <taxon>Liliopsida</taxon>
        <taxon>Acoraceae</taxon>
        <taxon>Acorus</taxon>
    </lineage>
</organism>
<protein>
    <submittedName>
        <fullName evidence="1">Uncharacterized protein</fullName>
    </submittedName>
</protein>
<dbReference type="Proteomes" id="UP001180020">
    <property type="component" value="Unassembled WGS sequence"/>
</dbReference>
<sequence length="198" mass="22658">MYVLVKKLQHLKIILKDWNKEVFGPVEYCLQNSRQILEMAQLASLNDPSNLTFINEESAAKEEYLSMLRREESFLCKNQGELGLWRWIETPNSLMLQSKLALQKTLFVKYSLMMGALASKWILERPSIVFDGIFYPSTQRPKVEGGLGLKLLSDWNSTAMSDFGKSSLMILHYGLSGLEKIILEEATSGQLLHQLQVR</sequence>